<keyword evidence="3" id="KW-0648">Protein biosynthesis</keyword>
<dbReference type="PANTHER" id="PTHR43804">
    <property type="entry name" value="LD18447P"/>
    <property type="match status" value="1"/>
</dbReference>
<evidence type="ECO:0000256" key="3">
    <source>
        <dbReference type="ARBA" id="ARBA00022917"/>
    </source>
</evidence>
<dbReference type="PANTHER" id="PTHR43804:SF7">
    <property type="entry name" value="LD18447P"/>
    <property type="match status" value="1"/>
</dbReference>
<organism evidence="5 6">
    <name type="scientific">Smittium simulii</name>
    <dbReference type="NCBI Taxonomy" id="133385"/>
    <lineage>
        <taxon>Eukaryota</taxon>
        <taxon>Fungi</taxon>
        <taxon>Fungi incertae sedis</taxon>
        <taxon>Zoopagomycota</taxon>
        <taxon>Kickxellomycotina</taxon>
        <taxon>Harpellomycetes</taxon>
        <taxon>Harpellales</taxon>
        <taxon>Legeriomycetaceae</taxon>
        <taxon>Smittium</taxon>
    </lineage>
</organism>
<dbReference type="GO" id="GO:0032543">
    <property type="term" value="P:mitochondrial translation"/>
    <property type="evidence" value="ECO:0007669"/>
    <property type="project" value="UniProtKB-ARBA"/>
</dbReference>
<dbReference type="Pfam" id="PF03462">
    <property type="entry name" value="PCRF"/>
    <property type="match status" value="1"/>
</dbReference>
<dbReference type="Gene3D" id="3.30.160.20">
    <property type="match status" value="1"/>
</dbReference>
<dbReference type="Proteomes" id="UP000245383">
    <property type="component" value="Unassembled WGS sequence"/>
</dbReference>
<dbReference type="GO" id="GO:0005739">
    <property type="term" value="C:mitochondrion"/>
    <property type="evidence" value="ECO:0007669"/>
    <property type="project" value="GOC"/>
</dbReference>
<sequence length="403" mass="45410">MLNRINKVIPKNTRCFLFAHPKTYSSLPKTVSIAEYYKSNLTPKLEAKISEIFNKNALINQKLLKVEEMTSNEFSSLSKELAGTKVISEIYSSIISGKNVCFFLELKDLIELYNSESLELRDLILNDLTCTAKTLIESEEKLFEALVPKDKIDQNDVILEIRAGTGGDEASLFASELVKMYERLCVSNHYKMSTISTSKENEMIKEYIAEISGRGAYGKMRFESGVHRVQRVPTTDSSGRIHTSTVTVAVMPQASSVEITINPSDLRIDSFKASGKGGQHVNTTDSAVRITHIPTGLVVANQEERSQLKNKEKAMKVLYAKLYDLEYNRILSARRNTRNTMIGSGSRSEKIRTYNFPQNRVTDHRINKSILNVPGVLIGTRLNEMIDALRIDYNLSELAKFTE</sequence>
<keyword evidence="6" id="KW-1185">Reference proteome</keyword>
<evidence type="ECO:0000259" key="4">
    <source>
        <dbReference type="SMART" id="SM00937"/>
    </source>
</evidence>
<dbReference type="InterPro" id="IPR045853">
    <property type="entry name" value="Pep_chain_release_fac_I_sf"/>
</dbReference>
<feature type="domain" description="Peptide chain release factor" evidence="4">
    <location>
        <begin position="111"/>
        <end position="223"/>
    </location>
</feature>
<dbReference type="NCBIfam" id="NF001859">
    <property type="entry name" value="PRK00591.1"/>
    <property type="match status" value="1"/>
</dbReference>
<protein>
    <recommendedName>
        <fullName evidence="4">Peptide chain release factor domain-containing protein</fullName>
    </recommendedName>
</protein>
<dbReference type="SUPFAM" id="SSF75620">
    <property type="entry name" value="Release factor"/>
    <property type="match status" value="1"/>
</dbReference>
<dbReference type="InterPro" id="IPR000352">
    <property type="entry name" value="Pep_chain_release_fac_I"/>
</dbReference>
<proteinExistence type="inferred from homology"/>
<gene>
    <name evidence="5" type="ORF">BB561_002982</name>
</gene>
<accession>A0A2T9YNH4</accession>
<dbReference type="Pfam" id="PF00472">
    <property type="entry name" value="RF-1"/>
    <property type="match status" value="1"/>
</dbReference>
<evidence type="ECO:0000313" key="6">
    <source>
        <dbReference type="Proteomes" id="UP000245383"/>
    </source>
</evidence>
<evidence type="ECO:0000313" key="5">
    <source>
        <dbReference type="EMBL" id="PVU93851.1"/>
    </source>
</evidence>
<dbReference type="Gene3D" id="6.10.140.1950">
    <property type="match status" value="1"/>
</dbReference>
<dbReference type="SMART" id="SM00937">
    <property type="entry name" value="PCRF"/>
    <property type="match status" value="1"/>
</dbReference>
<dbReference type="InterPro" id="IPR005139">
    <property type="entry name" value="PCRF"/>
</dbReference>
<dbReference type="GO" id="GO:0003747">
    <property type="term" value="F:translation release factor activity"/>
    <property type="evidence" value="ECO:0007669"/>
    <property type="project" value="InterPro"/>
</dbReference>
<dbReference type="OrthoDB" id="2019491at2759"/>
<dbReference type="Gene3D" id="3.30.70.1660">
    <property type="match status" value="2"/>
</dbReference>
<dbReference type="AlphaFoldDB" id="A0A2T9YNH4"/>
<dbReference type="STRING" id="133385.A0A2T9YNH4"/>
<dbReference type="FunFam" id="3.30.160.20:FF:000004">
    <property type="entry name" value="Peptide chain release factor 1"/>
    <property type="match status" value="1"/>
</dbReference>
<reference evidence="5 6" key="1">
    <citation type="journal article" date="2018" name="MBio">
        <title>Comparative Genomics Reveals the Core Gene Toolbox for the Fungus-Insect Symbiosis.</title>
        <authorList>
            <person name="Wang Y."/>
            <person name="Stata M."/>
            <person name="Wang W."/>
            <person name="Stajich J.E."/>
            <person name="White M.M."/>
            <person name="Moncalvo J.M."/>
        </authorList>
    </citation>
    <scope>NUCLEOTIDE SEQUENCE [LARGE SCALE GENOMIC DNA]</scope>
    <source>
        <strain evidence="5 6">SWE-8-4</strain>
    </source>
</reference>
<comment type="caution">
    <text evidence="5">The sequence shown here is derived from an EMBL/GenBank/DDBJ whole genome shotgun (WGS) entry which is preliminary data.</text>
</comment>
<evidence type="ECO:0000256" key="2">
    <source>
        <dbReference type="ARBA" id="ARBA00022481"/>
    </source>
</evidence>
<comment type="similarity">
    <text evidence="1">Belongs to the prokaryotic/mitochondrial release factor family.</text>
</comment>
<evidence type="ECO:0000256" key="1">
    <source>
        <dbReference type="ARBA" id="ARBA00010835"/>
    </source>
</evidence>
<dbReference type="InterPro" id="IPR050057">
    <property type="entry name" value="Prokaryotic/Mito_RF"/>
</dbReference>
<keyword evidence="2" id="KW-0488">Methylation</keyword>
<dbReference type="EMBL" id="MBFR01000111">
    <property type="protein sequence ID" value="PVU93851.1"/>
    <property type="molecule type" value="Genomic_DNA"/>
</dbReference>
<name>A0A2T9YNH4_9FUNG</name>